<evidence type="ECO:0000313" key="3">
    <source>
        <dbReference type="Proteomes" id="UP001610563"/>
    </source>
</evidence>
<reference evidence="2 3" key="1">
    <citation type="submission" date="2024-07" db="EMBL/GenBank/DDBJ databases">
        <title>Section-level genome sequencing and comparative genomics of Aspergillus sections Usti and Cavernicolus.</title>
        <authorList>
            <consortium name="Lawrence Berkeley National Laboratory"/>
            <person name="Nybo J.L."/>
            <person name="Vesth T.C."/>
            <person name="Theobald S."/>
            <person name="Frisvad J.C."/>
            <person name="Larsen T.O."/>
            <person name="Kjaerboelling I."/>
            <person name="Rothschild-Mancinelli K."/>
            <person name="Lyhne E.K."/>
            <person name="Kogle M.E."/>
            <person name="Barry K."/>
            <person name="Clum A."/>
            <person name="Na H."/>
            <person name="Ledsgaard L."/>
            <person name="Lin J."/>
            <person name="Lipzen A."/>
            <person name="Kuo A."/>
            <person name="Riley R."/>
            <person name="Mondo S."/>
            <person name="Labutti K."/>
            <person name="Haridas S."/>
            <person name="Pangalinan J."/>
            <person name="Salamov A.A."/>
            <person name="Simmons B.A."/>
            <person name="Magnuson J.K."/>
            <person name="Chen J."/>
            <person name="Drula E."/>
            <person name="Henrissat B."/>
            <person name="Wiebenga A."/>
            <person name="Lubbers R.J."/>
            <person name="Gomes A.C."/>
            <person name="Makela M.R."/>
            <person name="Stajich J."/>
            <person name="Grigoriev I.V."/>
            <person name="Mortensen U.H."/>
            <person name="De Vries R.P."/>
            <person name="Baker S.E."/>
            <person name="Andersen M.R."/>
        </authorList>
    </citation>
    <scope>NUCLEOTIDE SEQUENCE [LARGE SCALE GENOMIC DNA]</scope>
    <source>
        <strain evidence="2 3">CBS 209.92</strain>
    </source>
</reference>
<organism evidence="2 3">
    <name type="scientific">Aspergillus keveii</name>
    <dbReference type="NCBI Taxonomy" id="714993"/>
    <lineage>
        <taxon>Eukaryota</taxon>
        <taxon>Fungi</taxon>
        <taxon>Dikarya</taxon>
        <taxon>Ascomycota</taxon>
        <taxon>Pezizomycotina</taxon>
        <taxon>Eurotiomycetes</taxon>
        <taxon>Eurotiomycetidae</taxon>
        <taxon>Eurotiales</taxon>
        <taxon>Aspergillaceae</taxon>
        <taxon>Aspergillus</taxon>
        <taxon>Aspergillus subgen. Nidulantes</taxon>
    </lineage>
</organism>
<keyword evidence="3" id="KW-1185">Reference proteome</keyword>
<protein>
    <submittedName>
        <fullName evidence="2">Uncharacterized protein</fullName>
    </submittedName>
</protein>
<proteinExistence type="predicted"/>
<evidence type="ECO:0000256" key="1">
    <source>
        <dbReference type="SAM" id="MobiDB-lite"/>
    </source>
</evidence>
<feature type="compositionally biased region" description="Basic and acidic residues" evidence="1">
    <location>
        <begin position="1"/>
        <end position="13"/>
    </location>
</feature>
<gene>
    <name evidence="2" type="ORF">BJX66DRAFT_308969</name>
</gene>
<dbReference type="Proteomes" id="UP001610563">
    <property type="component" value="Unassembled WGS sequence"/>
</dbReference>
<dbReference type="EMBL" id="JBFTWV010000080">
    <property type="protein sequence ID" value="KAL2788378.1"/>
    <property type="molecule type" value="Genomic_DNA"/>
</dbReference>
<evidence type="ECO:0000313" key="2">
    <source>
        <dbReference type="EMBL" id="KAL2788378.1"/>
    </source>
</evidence>
<accession>A0ABR4FYP0</accession>
<comment type="caution">
    <text evidence="2">The sequence shown here is derived from an EMBL/GenBank/DDBJ whole genome shotgun (WGS) entry which is preliminary data.</text>
</comment>
<feature type="region of interest" description="Disordered" evidence="1">
    <location>
        <begin position="1"/>
        <end position="22"/>
    </location>
</feature>
<sequence>MGPTEKTRIKERLLPPISPPKIPTRALVTQEEKHRAYHSALHRATLFPSFLL</sequence>
<name>A0ABR4FYP0_9EURO</name>